<dbReference type="InterPro" id="IPR040719">
    <property type="entry name" value="DUF5597"/>
</dbReference>
<dbReference type="Pfam" id="PF18120">
    <property type="entry name" value="DUF5597"/>
    <property type="match status" value="1"/>
</dbReference>
<dbReference type="InterPro" id="IPR013529">
    <property type="entry name" value="Glyco_hydro_42_N"/>
</dbReference>
<evidence type="ECO:0008006" key="7">
    <source>
        <dbReference type="Google" id="ProtNLM"/>
    </source>
</evidence>
<dbReference type="GO" id="GO:0004565">
    <property type="term" value="F:beta-galactosidase activity"/>
    <property type="evidence" value="ECO:0007669"/>
    <property type="project" value="InterPro"/>
</dbReference>
<feature type="domain" description="DUF5597" evidence="4">
    <location>
        <begin position="392"/>
        <end position="523"/>
    </location>
</feature>
<evidence type="ECO:0000259" key="3">
    <source>
        <dbReference type="Pfam" id="PF02449"/>
    </source>
</evidence>
<proteinExistence type="predicted"/>
<dbReference type="Proteomes" id="UP001233271">
    <property type="component" value="Chromosome 4"/>
</dbReference>
<dbReference type="Gene3D" id="2.60.220.20">
    <property type="entry name" value="putative beta-Galactosidase from caulobacter crescentus"/>
    <property type="match status" value="1"/>
</dbReference>
<organism evidence="5 6">
    <name type="scientific">Cutaneotrichosporon cavernicola</name>
    <dbReference type="NCBI Taxonomy" id="279322"/>
    <lineage>
        <taxon>Eukaryota</taxon>
        <taxon>Fungi</taxon>
        <taxon>Dikarya</taxon>
        <taxon>Basidiomycota</taxon>
        <taxon>Agaricomycotina</taxon>
        <taxon>Tremellomycetes</taxon>
        <taxon>Trichosporonales</taxon>
        <taxon>Trichosporonaceae</taxon>
        <taxon>Cutaneotrichosporon</taxon>
    </lineage>
</organism>
<reference evidence="5" key="1">
    <citation type="journal article" date="2023" name="BMC Genomics">
        <title>Chromosome-level genome assemblies of Cutaneotrichosporon spp. (Trichosporonales, Basidiomycota) reveal imbalanced evolution between nucleotide sequences and chromosome synteny.</title>
        <authorList>
            <person name="Kobayashi Y."/>
            <person name="Kayamori A."/>
            <person name="Aoki K."/>
            <person name="Shiwa Y."/>
            <person name="Matsutani M."/>
            <person name="Fujita N."/>
            <person name="Sugita T."/>
            <person name="Iwasaki W."/>
            <person name="Tanaka N."/>
            <person name="Takashima M."/>
        </authorList>
    </citation>
    <scope>NUCLEOTIDE SEQUENCE</scope>
    <source>
        <strain evidence="5">HIS019</strain>
    </source>
</reference>
<evidence type="ECO:0000313" key="6">
    <source>
        <dbReference type="Proteomes" id="UP001233271"/>
    </source>
</evidence>
<evidence type="ECO:0000256" key="1">
    <source>
        <dbReference type="ARBA" id="ARBA00022801"/>
    </source>
</evidence>
<evidence type="ECO:0000259" key="4">
    <source>
        <dbReference type="Pfam" id="PF18120"/>
    </source>
</evidence>
<dbReference type="SUPFAM" id="SSF51445">
    <property type="entry name" value="(Trans)glycosidases"/>
    <property type="match status" value="1"/>
</dbReference>
<sequence length="558" mass="62002">MVSLQPRLEKLRAGVHQLVVDGKPFMMRAGELNNSSMSSASFMRTVWPEMQRANVNTVLGGVPWDQIEPVEGQFDFSELDQIIVDARAHDIRLVLLWFGSFKNGASQYPPAWVKLDPKRFPRQKVGAIPQTANYLSVFDPKNRSRDADANAFKRLMEHVREVDGAHGTVIMVQVENETGLLGDSRDRSELANAAFEAPVPADLVELFDKQWETMNSTIRTTFAEQRKAGSIKATSTWEEAFGKSKSTDELFMAYHYAKYVGAVAAAGKAAYPIPHYTNAWLRNIPDGAEVDGATVVGFGGIFPGAYPSGGPVETVLDIWMEFAPAIDFFSPDIYMDGYDSTCALYSHRGQPLFIPEQRRDEFGAIRLWSAIGRFNALGTSPFAIDSGETPYTEHYLLLKQAAPHILDARVQGYPMDGFHFDAFAPGSPDPSPARTLHFGEWGLLVERAEVHGHPAAAYGIIIQTASNKFFLIGAGYQIKFSSNRKDATYTGLLSFDEKEVDDRGELRTGRLLNGDETQQGMAVVMPSKEIDFGDFWFIAMQVPARTRLAECTVYSLYE</sequence>
<dbReference type="Gene3D" id="3.20.20.80">
    <property type="entry name" value="Glycosidases"/>
    <property type="match status" value="1"/>
</dbReference>
<evidence type="ECO:0000256" key="2">
    <source>
        <dbReference type="ARBA" id="ARBA00023295"/>
    </source>
</evidence>
<dbReference type="RefSeq" id="XP_060456462.1">
    <property type="nucleotide sequence ID" value="XM_060599805.1"/>
</dbReference>
<accession>A0AA48L3C2</accession>
<evidence type="ECO:0000313" key="5">
    <source>
        <dbReference type="EMBL" id="BEI91197.1"/>
    </source>
</evidence>
<feature type="domain" description="Glycoside hydrolase family 42 N-terminal" evidence="3">
    <location>
        <begin position="49"/>
        <end position="197"/>
    </location>
</feature>
<dbReference type="EMBL" id="AP028215">
    <property type="protein sequence ID" value="BEI91197.1"/>
    <property type="molecule type" value="Genomic_DNA"/>
</dbReference>
<keyword evidence="6" id="KW-1185">Reference proteome</keyword>
<dbReference type="GO" id="GO:0009341">
    <property type="term" value="C:beta-galactosidase complex"/>
    <property type="evidence" value="ECO:0007669"/>
    <property type="project" value="InterPro"/>
</dbReference>
<keyword evidence="2" id="KW-0326">Glycosidase</keyword>
<dbReference type="Pfam" id="PF02449">
    <property type="entry name" value="Glyco_hydro_42"/>
    <property type="match status" value="1"/>
</dbReference>
<dbReference type="KEGG" id="ccac:CcaHIS019_0400170"/>
<dbReference type="GeneID" id="85495067"/>
<dbReference type="FunFam" id="3.20.20.80:FF:000135">
    <property type="entry name" value="Beta-galactosidase, putative, bgl35A"/>
    <property type="match status" value="1"/>
</dbReference>
<gene>
    <name evidence="5" type="ORF">CcaverHIS019_0400170</name>
</gene>
<dbReference type="InterPro" id="IPR017853">
    <property type="entry name" value="GH"/>
</dbReference>
<keyword evidence="1" id="KW-0378">Hydrolase</keyword>
<dbReference type="GO" id="GO:0005975">
    <property type="term" value="P:carbohydrate metabolic process"/>
    <property type="evidence" value="ECO:0007669"/>
    <property type="project" value="InterPro"/>
</dbReference>
<protein>
    <recommendedName>
        <fullName evidence="7">Glycoside hydrolase</fullName>
    </recommendedName>
</protein>
<name>A0AA48L3C2_9TREE</name>
<dbReference type="AlphaFoldDB" id="A0AA48L3C2"/>